<gene>
    <name evidence="2" type="ORF">ND528_19815</name>
</gene>
<sequence length="76" mass="8210">MIDNESHSTQALGHQANASRVVSVSGEMTPRVSREKVPPSDADAPILLIDSWASKMSLHAWTDLRDMHGKGVSDIA</sequence>
<organism evidence="2 3">
    <name type="scientific">Pseudomonas mercuritolerans</name>
    <dbReference type="NCBI Taxonomy" id="2951809"/>
    <lineage>
        <taxon>Bacteria</taxon>
        <taxon>Pseudomonadati</taxon>
        <taxon>Pseudomonadota</taxon>
        <taxon>Gammaproteobacteria</taxon>
        <taxon>Pseudomonadales</taxon>
        <taxon>Pseudomonadaceae</taxon>
        <taxon>Pseudomonas</taxon>
    </lineage>
</organism>
<keyword evidence="3" id="KW-1185">Reference proteome</keyword>
<dbReference type="RefSeq" id="WP_263470998.1">
    <property type="nucleotide sequence ID" value="NZ_JAMSHA010000007.1"/>
</dbReference>
<comment type="caution">
    <text evidence="2">The sequence shown here is derived from an EMBL/GenBank/DDBJ whole genome shotgun (WGS) entry which is preliminary data.</text>
</comment>
<evidence type="ECO:0000313" key="2">
    <source>
        <dbReference type="EMBL" id="MCV2223821.1"/>
    </source>
</evidence>
<protein>
    <submittedName>
        <fullName evidence="2">Uncharacterized protein</fullName>
    </submittedName>
</protein>
<dbReference type="EMBL" id="JAMSHA010000007">
    <property type="protein sequence ID" value="MCV2223821.1"/>
    <property type="molecule type" value="Genomic_DNA"/>
</dbReference>
<proteinExistence type="predicted"/>
<feature type="region of interest" description="Disordered" evidence="1">
    <location>
        <begin position="1"/>
        <end position="40"/>
    </location>
</feature>
<reference evidence="2" key="1">
    <citation type="submission" date="2022-06" db="EMBL/GenBank/DDBJ databases">
        <title>De novo draft assembly of the Pseudomonas mercurotoleraris sp. nov., isolated from the plants rhizosphere.</title>
        <authorList>
            <person name="Robas M."/>
            <person name="Gonzalez D."/>
            <person name="Fernandez V.M."/>
            <person name="Luna L."/>
            <person name="Provanza A."/>
            <person name="Jimenez P.A."/>
        </authorList>
    </citation>
    <scope>NUCLEOTIDE SEQUENCE</scope>
    <source>
        <strain evidence="2">SAICEUPSM</strain>
    </source>
</reference>
<evidence type="ECO:0000256" key="1">
    <source>
        <dbReference type="SAM" id="MobiDB-lite"/>
    </source>
</evidence>
<accession>A0ABT2XYP4</accession>
<evidence type="ECO:0000313" key="3">
    <source>
        <dbReference type="Proteomes" id="UP001063475"/>
    </source>
</evidence>
<dbReference type="Proteomes" id="UP001063475">
    <property type="component" value="Unassembled WGS sequence"/>
</dbReference>
<feature type="compositionally biased region" description="Polar residues" evidence="1">
    <location>
        <begin position="7"/>
        <end position="22"/>
    </location>
</feature>
<name>A0ABT2XYP4_9PSED</name>